<evidence type="ECO:0000256" key="1">
    <source>
        <dbReference type="SAM" id="MobiDB-lite"/>
    </source>
</evidence>
<dbReference type="InterPro" id="IPR014044">
    <property type="entry name" value="CAP_dom"/>
</dbReference>
<dbReference type="EMBL" id="LTDL01000041">
    <property type="protein sequence ID" value="OAG29317.1"/>
    <property type="molecule type" value="Genomic_DNA"/>
</dbReference>
<feature type="compositionally biased region" description="Basic and acidic residues" evidence="1">
    <location>
        <begin position="141"/>
        <end position="150"/>
    </location>
</feature>
<protein>
    <recommendedName>
        <fullName evidence="3">SCP domain-containing protein</fullName>
    </recommendedName>
</protein>
<accession>A0A177EBJ9</accession>
<dbReference type="AlphaFoldDB" id="A0A177EBJ9"/>
<proteinExistence type="predicted"/>
<feature type="compositionally biased region" description="Low complexity" evidence="1">
    <location>
        <begin position="226"/>
        <end position="235"/>
    </location>
</feature>
<dbReference type="GeneID" id="93647740"/>
<dbReference type="InterPro" id="IPR035940">
    <property type="entry name" value="CAP_sf"/>
</dbReference>
<feature type="signal peptide" evidence="2">
    <location>
        <begin position="1"/>
        <end position="15"/>
    </location>
</feature>
<dbReference type="PANTHER" id="PTHR31157:SF1">
    <property type="entry name" value="SCP DOMAIN-CONTAINING PROTEIN"/>
    <property type="match status" value="1"/>
</dbReference>
<feature type="chain" id="PRO_5012610653" description="SCP domain-containing protein" evidence="2">
    <location>
        <begin position="16"/>
        <end position="295"/>
    </location>
</feature>
<dbReference type="PANTHER" id="PTHR31157">
    <property type="entry name" value="SCP DOMAIN-CONTAINING PROTEIN"/>
    <property type="match status" value="1"/>
</dbReference>
<feature type="compositionally biased region" description="Low complexity" evidence="1">
    <location>
        <begin position="187"/>
        <end position="216"/>
    </location>
</feature>
<name>A0A177EBJ9_9MICR</name>
<evidence type="ECO:0000313" key="4">
    <source>
        <dbReference type="EMBL" id="OAG29317.1"/>
    </source>
</evidence>
<reference evidence="4 5" key="1">
    <citation type="submission" date="2016-02" db="EMBL/GenBank/DDBJ databases">
        <title>Discovery of a natural microsporidian pathogen with a broad tissue tropism in Caenorhabditis elegans.</title>
        <authorList>
            <person name="Luallen R.J."/>
            <person name="Reinke A.W."/>
            <person name="Tong L."/>
            <person name="Botts M.R."/>
            <person name="Felix M.-A."/>
            <person name="Troemel E.R."/>
        </authorList>
    </citation>
    <scope>NUCLEOTIDE SEQUENCE [LARGE SCALE GENOMIC DNA]</scope>
    <source>
        <strain evidence="4 5">JUm2807</strain>
    </source>
</reference>
<comment type="caution">
    <text evidence="4">The sequence shown here is derived from an EMBL/GenBank/DDBJ whole genome shotgun (WGS) entry which is preliminary data.</text>
</comment>
<dbReference type="SUPFAM" id="SSF55797">
    <property type="entry name" value="PR-1-like"/>
    <property type="match status" value="1"/>
</dbReference>
<evidence type="ECO:0000256" key="2">
    <source>
        <dbReference type="SAM" id="SignalP"/>
    </source>
</evidence>
<dbReference type="Gene3D" id="3.40.33.10">
    <property type="entry name" value="CAP"/>
    <property type="match status" value="1"/>
</dbReference>
<keyword evidence="5" id="KW-1185">Reference proteome</keyword>
<feature type="region of interest" description="Disordered" evidence="1">
    <location>
        <begin position="141"/>
        <end position="265"/>
    </location>
</feature>
<evidence type="ECO:0000259" key="3">
    <source>
        <dbReference type="Pfam" id="PF00188"/>
    </source>
</evidence>
<organism evidence="4 5">
    <name type="scientific">Nematocida displodere</name>
    <dbReference type="NCBI Taxonomy" id="1805483"/>
    <lineage>
        <taxon>Eukaryota</taxon>
        <taxon>Fungi</taxon>
        <taxon>Fungi incertae sedis</taxon>
        <taxon>Microsporidia</taxon>
        <taxon>Nematocida</taxon>
    </lineage>
</organism>
<dbReference type="OrthoDB" id="568194at2759"/>
<dbReference type="CDD" id="cd05379">
    <property type="entry name" value="CAP_bacterial"/>
    <property type="match status" value="1"/>
</dbReference>
<dbReference type="Proteomes" id="UP000185944">
    <property type="component" value="Unassembled WGS sequence"/>
</dbReference>
<dbReference type="STRING" id="1805483.A0A177EBJ9"/>
<feature type="compositionally biased region" description="Low complexity" evidence="1">
    <location>
        <begin position="245"/>
        <end position="254"/>
    </location>
</feature>
<feature type="compositionally biased region" description="Polar residues" evidence="1">
    <location>
        <begin position="174"/>
        <end position="186"/>
    </location>
</feature>
<gene>
    <name evidence="4" type="ORF">NEDG_01390</name>
</gene>
<keyword evidence="2" id="KW-0732">Signal</keyword>
<dbReference type="Pfam" id="PF00188">
    <property type="entry name" value="CAP"/>
    <property type="match status" value="1"/>
</dbReference>
<evidence type="ECO:0000313" key="5">
    <source>
        <dbReference type="Proteomes" id="UP000185944"/>
    </source>
</evidence>
<sequence>MKVLLLLAWCSYILCDEGKEVFEQIQAYRKAHSLPGLARSQSLTNTARDRVENLLGSKNLLNNNPDIWTVAEKNQFHPVSIGENIGKSANLEKKGRDIFNEWINSPVHKENLIDPRDYTHLGVYKITSESHVFVSAVFARKDPGHPESRQPSHQPTTTTPTPTPTPSSTPSPIDSLSVTSTTRQTAPSGSNNLPNPTTNPTTTPSSTPSSTYGPMTPQTPSPNQNPNPNLTTYSPNPNPSPSQNPTPTTSRPNPTHSPSPSPTFLITIPESMQKNNSVIKLVIVKDTDGRKDGFI</sequence>
<feature type="domain" description="SCP" evidence="3">
    <location>
        <begin position="24"/>
        <end position="134"/>
    </location>
</feature>
<dbReference type="VEuPathDB" id="MicrosporidiaDB:NEDG_01390"/>
<dbReference type="RefSeq" id="XP_067543996.1">
    <property type="nucleotide sequence ID" value="XM_067688808.1"/>
</dbReference>